<evidence type="ECO:0000313" key="8">
    <source>
        <dbReference type="Proteomes" id="UP000034841"/>
    </source>
</evidence>
<feature type="transmembrane region" description="Helical" evidence="6">
    <location>
        <begin position="138"/>
        <end position="161"/>
    </location>
</feature>
<comment type="caution">
    <text evidence="7">The sequence shown here is derived from an EMBL/GenBank/DDBJ whole genome shotgun (WGS) entry which is preliminary data.</text>
</comment>
<name>A0A0F8B2Z6_CERFI</name>
<feature type="transmembrane region" description="Helical" evidence="6">
    <location>
        <begin position="216"/>
        <end position="236"/>
    </location>
</feature>
<dbReference type="Proteomes" id="UP000034841">
    <property type="component" value="Unassembled WGS sequence"/>
</dbReference>
<feature type="transmembrane region" description="Helical" evidence="6">
    <location>
        <begin position="75"/>
        <end position="94"/>
    </location>
</feature>
<dbReference type="Gene3D" id="1.20.1250.20">
    <property type="entry name" value="MFS general substrate transporter like domains"/>
    <property type="match status" value="1"/>
</dbReference>
<dbReference type="GO" id="GO:0016020">
    <property type="term" value="C:membrane"/>
    <property type="evidence" value="ECO:0007669"/>
    <property type="project" value="UniProtKB-SubCell"/>
</dbReference>
<evidence type="ECO:0000256" key="2">
    <source>
        <dbReference type="ARBA" id="ARBA00022448"/>
    </source>
</evidence>
<dbReference type="InterPro" id="IPR011701">
    <property type="entry name" value="MFS"/>
</dbReference>
<reference evidence="7 8" key="1">
    <citation type="submission" date="2015-04" db="EMBL/GenBank/DDBJ databases">
        <title>Genome sequence of Ceratocystis platani, a major pathogen of plane trees.</title>
        <authorList>
            <person name="Belbahri L."/>
        </authorList>
    </citation>
    <scope>NUCLEOTIDE SEQUENCE [LARGE SCALE GENOMIC DNA]</scope>
    <source>
        <strain evidence="7 8">CFO</strain>
    </source>
</reference>
<feature type="transmembrane region" description="Helical" evidence="6">
    <location>
        <begin position="309"/>
        <end position="330"/>
    </location>
</feature>
<feature type="transmembrane region" description="Helical" evidence="6">
    <location>
        <begin position="430"/>
        <end position="450"/>
    </location>
</feature>
<keyword evidence="3 6" id="KW-0812">Transmembrane</keyword>
<protein>
    <submittedName>
        <fullName evidence="7">Drug resistance protein</fullName>
    </submittedName>
</protein>
<organism evidence="7 8">
    <name type="scientific">Ceratocystis fimbriata f. sp. platani</name>
    <dbReference type="NCBI Taxonomy" id="88771"/>
    <lineage>
        <taxon>Eukaryota</taxon>
        <taxon>Fungi</taxon>
        <taxon>Dikarya</taxon>
        <taxon>Ascomycota</taxon>
        <taxon>Pezizomycotina</taxon>
        <taxon>Sordariomycetes</taxon>
        <taxon>Hypocreomycetidae</taxon>
        <taxon>Microascales</taxon>
        <taxon>Ceratocystidaceae</taxon>
        <taxon>Ceratocystis</taxon>
    </lineage>
</organism>
<evidence type="ECO:0000313" key="7">
    <source>
        <dbReference type="EMBL" id="KKF95846.1"/>
    </source>
</evidence>
<dbReference type="EMBL" id="LBBL01000076">
    <property type="protein sequence ID" value="KKF95846.1"/>
    <property type="molecule type" value="Genomic_DNA"/>
</dbReference>
<dbReference type="Pfam" id="PF07690">
    <property type="entry name" value="MFS_1"/>
    <property type="match status" value="1"/>
</dbReference>
<keyword evidence="8" id="KW-1185">Reference proteome</keyword>
<feature type="transmembrane region" description="Helical" evidence="6">
    <location>
        <begin position="264"/>
        <end position="289"/>
    </location>
</feature>
<dbReference type="OrthoDB" id="440755at2759"/>
<keyword evidence="2" id="KW-0813">Transport</keyword>
<evidence type="ECO:0000256" key="1">
    <source>
        <dbReference type="ARBA" id="ARBA00004141"/>
    </source>
</evidence>
<dbReference type="PANTHER" id="PTHR42718">
    <property type="entry name" value="MAJOR FACILITATOR SUPERFAMILY MULTIDRUG TRANSPORTER MFSC"/>
    <property type="match status" value="1"/>
</dbReference>
<accession>A0A0F8B2Z6</accession>
<feature type="transmembrane region" description="Helical" evidence="6">
    <location>
        <begin position="106"/>
        <end position="126"/>
    </location>
</feature>
<dbReference type="InterPro" id="IPR036259">
    <property type="entry name" value="MFS_trans_sf"/>
</dbReference>
<dbReference type="GO" id="GO:0022857">
    <property type="term" value="F:transmembrane transporter activity"/>
    <property type="evidence" value="ECO:0007669"/>
    <property type="project" value="InterPro"/>
</dbReference>
<feature type="transmembrane region" description="Helical" evidence="6">
    <location>
        <begin position="337"/>
        <end position="353"/>
    </location>
</feature>
<keyword evidence="4 6" id="KW-1133">Transmembrane helix</keyword>
<comment type="subcellular location">
    <subcellularLocation>
        <location evidence="1">Membrane</location>
        <topology evidence="1">Multi-pass membrane protein</topology>
    </subcellularLocation>
</comment>
<dbReference type="PANTHER" id="PTHR42718:SF9">
    <property type="entry name" value="MAJOR FACILITATOR SUPERFAMILY MULTIDRUG TRANSPORTER MFSC"/>
    <property type="match status" value="1"/>
</dbReference>
<dbReference type="SUPFAM" id="SSF103473">
    <property type="entry name" value="MFS general substrate transporter"/>
    <property type="match status" value="1"/>
</dbReference>
<proteinExistence type="predicted"/>
<evidence type="ECO:0000256" key="6">
    <source>
        <dbReference type="SAM" id="Phobius"/>
    </source>
</evidence>
<dbReference type="AlphaFoldDB" id="A0A0F8B2Z6"/>
<keyword evidence="5 6" id="KW-0472">Membrane</keyword>
<gene>
    <name evidence="7" type="ORF">CFO_g1808</name>
</gene>
<evidence type="ECO:0000256" key="3">
    <source>
        <dbReference type="ARBA" id="ARBA00022692"/>
    </source>
</evidence>
<sequence>MPSSLPPLTASPPSLEVSPAALAPASALPLSPLSPKSEDCKQLPGEFPEPELPFSKGRCIALVITLAGASFMNRLIFVMGTAWIAIMLAINPFINNEIAFDLVRGLQGLGAAANVPTAIGILGTVFKPGKAKNYAFSTYAAGAPIGSVFGNLVAGLISEFASWKWVFAAMSLPQTGPHRGGLALIDWFGGALITIALVCLMFALTEGNVVGWQTPWVSALIVVSFLLVAAFAWWQARLEKRLVDSKGTSRPPLMKISIFKNTKFSAGIVIMGLFFSSFNNFLIVATMYFQDLQNLSPLQATLRFLPTGVMGLIVAVVVSQLLSPSLLFAVPIPPHTSYFAFGFIAMILSVFGADTTWPSLTLFTSRALPQEDQALGGALVNSSGQIGRSVGLALATAAQTAVMARARGVPVTDAGPTMAWDDASLKGLHAAAWLNFGLGMTSLSAVVIFFRGNDIVGRAERTVAPQKQTSDDKHVETMTSAAVCEKV</sequence>
<evidence type="ECO:0000256" key="4">
    <source>
        <dbReference type="ARBA" id="ARBA00022989"/>
    </source>
</evidence>
<evidence type="ECO:0000256" key="5">
    <source>
        <dbReference type="ARBA" id="ARBA00023136"/>
    </source>
</evidence>
<feature type="transmembrane region" description="Helical" evidence="6">
    <location>
        <begin position="182"/>
        <end position="204"/>
    </location>
</feature>